<feature type="transmembrane region" description="Helical" evidence="1">
    <location>
        <begin position="6"/>
        <end position="26"/>
    </location>
</feature>
<keyword evidence="1" id="KW-0812">Transmembrane</keyword>
<proteinExistence type="predicted"/>
<comment type="caution">
    <text evidence="2">The sequence shown here is derived from an EMBL/GenBank/DDBJ whole genome shotgun (WGS) entry which is preliminary data.</text>
</comment>
<accession>A0A0D0R209</accession>
<keyword evidence="1" id="KW-1133">Transmembrane helix</keyword>
<dbReference type="EMBL" id="JXTH01000002">
    <property type="protein sequence ID" value="KIQ95734.1"/>
    <property type="molecule type" value="Genomic_DNA"/>
</dbReference>
<organism evidence="2 3">
    <name type="scientific">Anoxybacillus thermarum</name>
    <dbReference type="NCBI Taxonomy" id="404937"/>
    <lineage>
        <taxon>Bacteria</taxon>
        <taxon>Bacillati</taxon>
        <taxon>Bacillota</taxon>
        <taxon>Bacilli</taxon>
        <taxon>Bacillales</taxon>
        <taxon>Anoxybacillaceae</taxon>
        <taxon>Anoxybacillus</taxon>
    </lineage>
</organism>
<dbReference type="AlphaFoldDB" id="A0A0D0R209"/>
<evidence type="ECO:0000256" key="1">
    <source>
        <dbReference type="SAM" id="Phobius"/>
    </source>
</evidence>
<protein>
    <submittedName>
        <fullName evidence="2">Uncharacterized protein</fullName>
    </submittedName>
</protein>
<sequence>MTWWTYGIVSYVVIFCWFLLSSHIAHRWTAKQKYKPSHFDLIKRDSIQALVLTTILVVLYFFDITFPFVK</sequence>
<keyword evidence="1" id="KW-0472">Membrane</keyword>
<dbReference type="Proteomes" id="UP000032102">
    <property type="component" value="Unassembled WGS sequence"/>
</dbReference>
<reference evidence="2 3" key="1">
    <citation type="submission" date="2015-01" db="EMBL/GenBank/DDBJ databases">
        <title>Draft genome of Anoxybacillus thermarum strain AF/04.</title>
        <authorList>
            <person name="Poli A."/>
            <person name="Nicolaus B."/>
            <person name="Chan K.-G."/>
            <person name="Kahar U.M."/>
            <person name="Yaakob A.S."/>
            <person name="Chan C.S."/>
            <person name="Goh K.M."/>
        </authorList>
    </citation>
    <scope>NUCLEOTIDE SEQUENCE [LARGE SCALE GENOMIC DNA]</scope>
    <source>
        <strain evidence="2 3">AF/04</strain>
    </source>
</reference>
<dbReference type="PATRIC" id="fig|404937.3.peg.173"/>
<keyword evidence="3" id="KW-1185">Reference proteome</keyword>
<evidence type="ECO:0000313" key="2">
    <source>
        <dbReference type="EMBL" id="KIQ95734.1"/>
    </source>
</evidence>
<name>A0A0D0R209_9BACL</name>
<gene>
    <name evidence="2" type="ORF">LH47_00165</name>
</gene>
<feature type="transmembrane region" description="Helical" evidence="1">
    <location>
        <begin position="47"/>
        <end position="69"/>
    </location>
</feature>
<evidence type="ECO:0000313" key="3">
    <source>
        <dbReference type="Proteomes" id="UP000032102"/>
    </source>
</evidence>